<dbReference type="GO" id="GO:0005634">
    <property type="term" value="C:nucleus"/>
    <property type="evidence" value="ECO:0007669"/>
    <property type="project" value="UniProtKB-SubCell"/>
</dbReference>
<organism evidence="5 6">
    <name type="scientific">Striga asiatica</name>
    <name type="common">Asiatic witchweed</name>
    <name type="synonym">Buchnera asiatica</name>
    <dbReference type="NCBI Taxonomy" id="4170"/>
    <lineage>
        <taxon>Eukaryota</taxon>
        <taxon>Viridiplantae</taxon>
        <taxon>Streptophyta</taxon>
        <taxon>Embryophyta</taxon>
        <taxon>Tracheophyta</taxon>
        <taxon>Spermatophyta</taxon>
        <taxon>Magnoliopsida</taxon>
        <taxon>eudicotyledons</taxon>
        <taxon>Gunneridae</taxon>
        <taxon>Pentapetalae</taxon>
        <taxon>asterids</taxon>
        <taxon>lamiids</taxon>
        <taxon>Lamiales</taxon>
        <taxon>Orobanchaceae</taxon>
        <taxon>Buchnereae</taxon>
        <taxon>Striga</taxon>
    </lineage>
</organism>
<dbReference type="InterPro" id="IPR010399">
    <property type="entry name" value="Tify_dom"/>
</dbReference>
<dbReference type="Pfam" id="PF09425">
    <property type="entry name" value="Jas_motif"/>
    <property type="match status" value="1"/>
</dbReference>
<feature type="compositionally biased region" description="Basic and acidic residues" evidence="3">
    <location>
        <begin position="202"/>
        <end position="238"/>
    </location>
</feature>
<accession>A0A5A7QIE2</accession>
<dbReference type="InterPro" id="IPR040390">
    <property type="entry name" value="TIFY/JAZ"/>
</dbReference>
<keyword evidence="2" id="KW-0539">Nucleus</keyword>
<dbReference type="GO" id="GO:0031347">
    <property type="term" value="P:regulation of defense response"/>
    <property type="evidence" value="ECO:0007669"/>
    <property type="project" value="UniProtKB-UniRule"/>
</dbReference>
<evidence type="ECO:0000256" key="1">
    <source>
        <dbReference type="ARBA" id="ARBA00008614"/>
    </source>
</evidence>
<evidence type="ECO:0000313" key="5">
    <source>
        <dbReference type="EMBL" id="GER45053.1"/>
    </source>
</evidence>
<proteinExistence type="inferred from homology"/>
<name>A0A5A7QIE2_STRAF</name>
<comment type="subcellular location">
    <subcellularLocation>
        <location evidence="2">Nucleus</location>
    </subcellularLocation>
</comment>
<dbReference type="Proteomes" id="UP000325081">
    <property type="component" value="Unassembled WGS sequence"/>
</dbReference>
<feature type="region of interest" description="Disordered" evidence="3">
    <location>
        <begin position="177"/>
        <end position="238"/>
    </location>
</feature>
<dbReference type="OrthoDB" id="1937734at2759"/>
<dbReference type="PANTHER" id="PTHR33077">
    <property type="entry name" value="PROTEIN TIFY 4A-RELATED-RELATED"/>
    <property type="match status" value="1"/>
</dbReference>
<dbReference type="SMART" id="SM00979">
    <property type="entry name" value="TIFY"/>
    <property type="match status" value="1"/>
</dbReference>
<evidence type="ECO:0000256" key="3">
    <source>
        <dbReference type="SAM" id="MobiDB-lite"/>
    </source>
</evidence>
<comment type="domain">
    <text evidence="2">The jas domain is required for interaction with COI1.</text>
</comment>
<keyword evidence="6" id="KW-1185">Reference proteome</keyword>
<dbReference type="GO" id="GO:2000022">
    <property type="term" value="P:regulation of jasmonic acid mediated signaling pathway"/>
    <property type="evidence" value="ECO:0007669"/>
    <property type="project" value="UniProtKB-UniRule"/>
</dbReference>
<comment type="similarity">
    <text evidence="1 2">Belongs to the TIFY/JAZ family.</text>
</comment>
<dbReference type="InterPro" id="IPR018467">
    <property type="entry name" value="CCT_CS"/>
</dbReference>
<gene>
    <name evidence="5" type="ORF">STAS_21963</name>
</gene>
<feature type="region of interest" description="Disordered" evidence="3">
    <location>
        <begin position="128"/>
        <end position="160"/>
    </location>
</feature>
<dbReference type="PANTHER" id="PTHR33077:SF52">
    <property type="entry name" value="PROTEIN TIFY 11D"/>
    <property type="match status" value="1"/>
</dbReference>
<comment type="caution">
    <text evidence="5">The sequence shown here is derived from an EMBL/GenBank/DDBJ whole genome shotgun (WGS) entry which is preliminary data.</text>
</comment>
<dbReference type="Pfam" id="PF06200">
    <property type="entry name" value="tify"/>
    <property type="match status" value="1"/>
</dbReference>
<reference evidence="6" key="1">
    <citation type="journal article" date="2019" name="Curr. Biol.">
        <title>Genome Sequence of Striga asiatica Provides Insight into the Evolution of Plant Parasitism.</title>
        <authorList>
            <person name="Yoshida S."/>
            <person name="Kim S."/>
            <person name="Wafula E.K."/>
            <person name="Tanskanen J."/>
            <person name="Kim Y.M."/>
            <person name="Honaas L."/>
            <person name="Yang Z."/>
            <person name="Spallek T."/>
            <person name="Conn C.E."/>
            <person name="Ichihashi Y."/>
            <person name="Cheong K."/>
            <person name="Cui S."/>
            <person name="Der J.P."/>
            <person name="Gundlach H."/>
            <person name="Jiao Y."/>
            <person name="Hori C."/>
            <person name="Ishida J.K."/>
            <person name="Kasahara H."/>
            <person name="Kiba T."/>
            <person name="Kim M.S."/>
            <person name="Koo N."/>
            <person name="Laohavisit A."/>
            <person name="Lee Y.H."/>
            <person name="Lumba S."/>
            <person name="McCourt P."/>
            <person name="Mortimer J.C."/>
            <person name="Mutuku J.M."/>
            <person name="Nomura T."/>
            <person name="Sasaki-Sekimoto Y."/>
            <person name="Seto Y."/>
            <person name="Wang Y."/>
            <person name="Wakatake T."/>
            <person name="Sakakibara H."/>
            <person name="Demura T."/>
            <person name="Yamaguchi S."/>
            <person name="Yoneyama K."/>
            <person name="Manabe R.I."/>
            <person name="Nelson D.C."/>
            <person name="Schulman A.H."/>
            <person name="Timko M.P."/>
            <person name="dePamphilis C.W."/>
            <person name="Choi D."/>
            <person name="Shirasu K."/>
        </authorList>
    </citation>
    <scope>NUCLEOTIDE SEQUENCE [LARGE SCALE GENOMIC DNA]</scope>
    <source>
        <strain evidence="6">cv. UVA1</strain>
    </source>
</reference>
<dbReference type="GO" id="GO:0009611">
    <property type="term" value="P:response to wounding"/>
    <property type="evidence" value="ECO:0007669"/>
    <property type="project" value="UniProtKB-UniRule"/>
</dbReference>
<evidence type="ECO:0000313" key="6">
    <source>
        <dbReference type="Proteomes" id="UP000325081"/>
    </source>
</evidence>
<keyword evidence="2" id="KW-1184">Jasmonic acid signaling pathway</keyword>
<feature type="compositionally biased region" description="Polar residues" evidence="3">
    <location>
        <begin position="1"/>
        <end position="11"/>
    </location>
</feature>
<dbReference type="PROSITE" id="PS51320">
    <property type="entry name" value="TIFY"/>
    <property type="match status" value="1"/>
</dbReference>
<feature type="region of interest" description="Disordered" evidence="3">
    <location>
        <begin position="1"/>
        <end position="24"/>
    </location>
</feature>
<dbReference type="AlphaFoldDB" id="A0A5A7QIE2"/>
<evidence type="ECO:0000256" key="2">
    <source>
        <dbReference type="RuleBase" id="RU369065"/>
    </source>
</evidence>
<evidence type="ECO:0000259" key="4">
    <source>
        <dbReference type="PROSITE" id="PS51320"/>
    </source>
</evidence>
<comment type="function">
    <text evidence="2">Repressor of jasmonate responses.</text>
</comment>
<feature type="domain" description="Tify" evidence="4">
    <location>
        <begin position="88"/>
        <end position="123"/>
    </location>
</feature>
<dbReference type="EMBL" id="BKCP01007181">
    <property type="protein sequence ID" value="GER45053.1"/>
    <property type="molecule type" value="Genomic_DNA"/>
</dbReference>
<sequence length="238" mass="26499">MSSFRQFSNGRRQGGALQKPEQNEKSNFVRTCNLLSRYIKEKGSLKDFHIEIGGKIESLQDIIKFLKLAKFFVDPNGFSSDIKEAAISTPKSAQLTIFYSGRVLVFEDYPAGKAQELVAYAKKQSSQVHENAGPSGGQWALSSSPREGLPPRPQPSGSHKAVGIALNNCEVQTNDAVREEQQQATAKNGSDLPIARRSSIHRFLEKRKDRDSARGPYQVHEEPTSSYFKGDEQLELKL</sequence>
<protein>
    <recommendedName>
        <fullName evidence="2">Protein TIFY</fullName>
    </recommendedName>
    <alternativeName>
        <fullName evidence="2">Jasmonate ZIM domain-containing protein</fullName>
    </alternativeName>
</protein>